<feature type="domain" description="Beta-ketoacyl-[acyl-carrier-protein] synthase III C-terminal" evidence="4">
    <location>
        <begin position="217"/>
        <end position="296"/>
    </location>
</feature>
<sequence>MTEVGIVAFGAYVPRLRLKRAAVVAANSWYAPGLRAHGKGERAMANWDEDAVTMAVEAARDCLTGIDRGTVSSLLLASSTAPFADRQNAGIVKEALAMSDDIATADLSGSQRAGLSAMVQGLAVAAANGVTVLAIGSDKRKARPASEAELVQGDAAAAVLLGPGGGVAKLLASHSVSADFVDHFRAAGEAADYEWEARWVRDEGYAGLAPRAIHGVLAKAGIEADAVDAFILPAPRGVAQAMSRRCGIRPEAVRDDLGQSVGHSGVAHPLLMLVHALERATPGQRILVAGFGNGCEAVLFEVTDAIASLPRRRAVTGWLARRREEVNYLKLLAFSGHLELETGMRAEFDQKQPLTALWRQRRAVLGLVGGRDPRTGEVQFPKSDIPLGGNLDAVGTLEDHPMAELPARILSFTADNLTYSPDPPCWYGLIDFEGGGRMNVEFCDAEPEDVAVGREMRMMFRVKAFDRQRQFIRYFWKAAPAEREA</sequence>
<reference evidence="5 6" key="1">
    <citation type="journal article" date="2015" name="J. Microbiol.">
        <title>Sphingosinicella ginsenosidimutans sp. nov., with ginsenoside converting activity.</title>
        <authorList>
            <person name="Kim J.K."/>
            <person name="Kang M.S."/>
            <person name="Park S.C."/>
            <person name="Kim K.M."/>
            <person name="Choi K."/>
            <person name="Yoon M.H."/>
            <person name="Im W.T."/>
        </authorList>
    </citation>
    <scope>NUCLEOTIDE SEQUENCE [LARGE SCALE GENOMIC DNA]</scope>
    <source>
        <strain evidence="5 6">BS-11</strain>
    </source>
</reference>
<dbReference type="PANTHER" id="PTHR34069:SF2">
    <property type="entry name" value="BETA-KETOACYL-[ACYL-CARRIER-PROTEIN] SYNTHASE III"/>
    <property type="match status" value="1"/>
</dbReference>
<evidence type="ECO:0000313" key="6">
    <source>
        <dbReference type="Proteomes" id="UP000321249"/>
    </source>
</evidence>
<evidence type="ECO:0000259" key="4">
    <source>
        <dbReference type="Pfam" id="PF08541"/>
    </source>
</evidence>
<keyword evidence="2" id="KW-0012">Acyltransferase</keyword>
<protein>
    <submittedName>
        <fullName evidence="5">3-hydroxy-3-methylglutaryl CoA synthase</fullName>
    </submittedName>
</protein>
<keyword evidence="1" id="KW-0808">Transferase</keyword>
<name>A0A5C6TQC8_9SPHN</name>
<dbReference type="GO" id="GO:0016746">
    <property type="term" value="F:acyltransferase activity"/>
    <property type="evidence" value="ECO:0007669"/>
    <property type="project" value="UniProtKB-KW"/>
</dbReference>
<dbReference type="GO" id="GO:0044550">
    <property type="term" value="P:secondary metabolite biosynthetic process"/>
    <property type="evidence" value="ECO:0007669"/>
    <property type="project" value="TreeGrafter"/>
</dbReference>
<dbReference type="InterPro" id="IPR016039">
    <property type="entry name" value="Thiolase-like"/>
</dbReference>
<dbReference type="Pfam" id="PF01796">
    <property type="entry name" value="OB_ChsH2_C"/>
    <property type="match status" value="1"/>
</dbReference>
<dbReference type="RefSeq" id="WP_147041963.1">
    <property type="nucleotide sequence ID" value="NZ_BAABIR010000001.1"/>
</dbReference>
<proteinExistence type="predicted"/>
<dbReference type="InterPro" id="IPR002878">
    <property type="entry name" value="ChsH2_C"/>
</dbReference>
<dbReference type="CDD" id="cd00827">
    <property type="entry name" value="init_cond_enzymes"/>
    <property type="match status" value="1"/>
</dbReference>
<keyword evidence="6" id="KW-1185">Reference proteome</keyword>
<dbReference type="SUPFAM" id="SSF53901">
    <property type="entry name" value="Thiolase-like"/>
    <property type="match status" value="2"/>
</dbReference>
<evidence type="ECO:0000313" key="5">
    <source>
        <dbReference type="EMBL" id="TXC62574.1"/>
    </source>
</evidence>
<gene>
    <name evidence="5" type="ORF">FRZ32_02205</name>
</gene>
<dbReference type="EMBL" id="VOQQ01000001">
    <property type="protein sequence ID" value="TXC62574.1"/>
    <property type="molecule type" value="Genomic_DNA"/>
</dbReference>
<dbReference type="Gene3D" id="3.40.47.10">
    <property type="match status" value="2"/>
</dbReference>
<dbReference type="Proteomes" id="UP000321249">
    <property type="component" value="Unassembled WGS sequence"/>
</dbReference>
<organism evidence="5 6">
    <name type="scientific">Allosphingosinicella ginsenosidimutans</name>
    <dbReference type="NCBI Taxonomy" id="1176539"/>
    <lineage>
        <taxon>Bacteria</taxon>
        <taxon>Pseudomonadati</taxon>
        <taxon>Pseudomonadota</taxon>
        <taxon>Alphaproteobacteria</taxon>
        <taxon>Sphingomonadales</taxon>
        <taxon>Sphingomonadaceae</taxon>
        <taxon>Allosphingosinicella</taxon>
    </lineage>
</organism>
<dbReference type="OrthoDB" id="8771453at2"/>
<dbReference type="InterPro" id="IPR013747">
    <property type="entry name" value="ACP_syn_III_C"/>
</dbReference>
<feature type="domain" description="ChsH2 C-terminal OB-fold" evidence="3">
    <location>
        <begin position="407"/>
        <end position="461"/>
    </location>
</feature>
<evidence type="ECO:0000256" key="1">
    <source>
        <dbReference type="ARBA" id="ARBA00022679"/>
    </source>
</evidence>
<evidence type="ECO:0000259" key="3">
    <source>
        <dbReference type="Pfam" id="PF01796"/>
    </source>
</evidence>
<dbReference type="AlphaFoldDB" id="A0A5C6TQC8"/>
<dbReference type="Pfam" id="PF08541">
    <property type="entry name" value="ACP_syn_III_C"/>
    <property type="match status" value="1"/>
</dbReference>
<dbReference type="PANTHER" id="PTHR34069">
    <property type="entry name" value="3-OXOACYL-[ACYL-CARRIER-PROTEIN] SYNTHASE 3"/>
    <property type="match status" value="1"/>
</dbReference>
<evidence type="ECO:0000256" key="2">
    <source>
        <dbReference type="ARBA" id="ARBA00023315"/>
    </source>
</evidence>
<comment type="caution">
    <text evidence="5">The sequence shown here is derived from an EMBL/GenBank/DDBJ whole genome shotgun (WGS) entry which is preliminary data.</text>
</comment>
<accession>A0A5C6TQC8</accession>